<dbReference type="InterPro" id="IPR029069">
    <property type="entry name" value="HotDog_dom_sf"/>
</dbReference>
<dbReference type="CDD" id="cd00586">
    <property type="entry name" value="4HBT"/>
    <property type="match status" value="1"/>
</dbReference>
<comment type="similarity">
    <text evidence="1">Belongs to the 4-hydroxybenzoyl-CoA thioesterase family.</text>
</comment>
<dbReference type="Gene3D" id="3.10.129.10">
    <property type="entry name" value="Hotdog Thioesterase"/>
    <property type="match status" value="1"/>
</dbReference>
<dbReference type="AlphaFoldDB" id="A0A4R9G7L6"/>
<dbReference type="PANTHER" id="PTHR31793">
    <property type="entry name" value="4-HYDROXYBENZOYL-COA THIOESTERASE FAMILY MEMBER"/>
    <property type="match status" value="1"/>
</dbReference>
<dbReference type="InterPro" id="IPR050563">
    <property type="entry name" value="4-hydroxybenzoyl-CoA_TE"/>
</dbReference>
<dbReference type="Proteomes" id="UP000297453">
    <property type="component" value="Unassembled WGS sequence"/>
</dbReference>
<evidence type="ECO:0000256" key="1">
    <source>
        <dbReference type="ARBA" id="ARBA00005953"/>
    </source>
</evidence>
<evidence type="ECO:0000313" key="4">
    <source>
        <dbReference type="Proteomes" id="UP000297453"/>
    </source>
</evidence>
<organism evidence="3 4">
    <name type="scientific">Leptospira semungkisensis</name>
    <dbReference type="NCBI Taxonomy" id="2484985"/>
    <lineage>
        <taxon>Bacteria</taxon>
        <taxon>Pseudomonadati</taxon>
        <taxon>Spirochaetota</taxon>
        <taxon>Spirochaetia</taxon>
        <taxon>Leptospirales</taxon>
        <taxon>Leptospiraceae</taxon>
        <taxon>Leptospira</taxon>
    </lineage>
</organism>
<dbReference type="Pfam" id="PF13279">
    <property type="entry name" value="4HBT_2"/>
    <property type="match status" value="1"/>
</dbReference>
<dbReference type="SUPFAM" id="SSF54637">
    <property type="entry name" value="Thioesterase/thiol ester dehydrase-isomerase"/>
    <property type="match status" value="1"/>
</dbReference>
<evidence type="ECO:0000256" key="2">
    <source>
        <dbReference type="ARBA" id="ARBA00022801"/>
    </source>
</evidence>
<keyword evidence="4" id="KW-1185">Reference proteome</keyword>
<gene>
    <name evidence="3" type="ORF">EHO59_01230</name>
</gene>
<comment type="caution">
    <text evidence="3">The sequence shown here is derived from an EMBL/GenBank/DDBJ whole genome shotgun (WGS) entry which is preliminary data.</text>
</comment>
<name>A0A4R9G7L6_9LEPT</name>
<dbReference type="OrthoDB" id="334743at2"/>
<dbReference type="RefSeq" id="WP_135583978.1">
    <property type="nucleotide sequence ID" value="NZ_RQEP01000005.1"/>
</dbReference>
<sequence>MESTLIKPELSPYNFTRIRFQDCDPFGHLNNARYMDYFIEARSEHLRESASFDFYEYGNRYGKSWVVSRVQIQYLEPVRHNDIVKIMTRLIRLTPGGITNEALLFDKEGNRLKATAWVDFTFVDLAKGRPARHDQEIFSFLESCLYKDEDMEDTSFEARVKQLRKQVGEGKYSGERIESP</sequence>
<proteinExistence type="inferred from homology"/>
<dbReference type="PANTHER" id="PTHR31793:SF27">
    <property type="entry name" value="NOVEL THIOESTERASE SUPERFAMILY DOMAIN AND SAPOSIN A-TYPE DOMAIN CONTAINING PROTEIN (0610012H03RIK)"/>
    <property type="match status" value="1"/>
</dbReference>
<dbReference type="EMBL" id="RQEP01000005">
    <property type="protein sequence ID" value="TGK06787.1"/>
    <property type="molecule type" value="Genomic_DNA"/>
</dbReference>
<dbReference type="GO" id="GO:0047617">
    <property type="term" value="F:fatty acyl-CoA hydrolase activity"/>
    <property type="evidence" value="ECO:0007669"/>
    <property type="project" value="TreeGrafter"/>
</dbReference>
<accession>A0A4R9G7L6</accession>
<evidence type="ECO:0000313" key="3">
    <source>
        <dbReference type="EMBL" id="TGK06787.1"/>
    </source>
</evidence>
<protein>
    <submittedName>
        <fullName evidence="3">Acyl-CoA thioesterase</fullName>
    </submittedName>
</protein>
<reference evidence="3" key="1">
    <citation type="journal article" date="2019" name="PLoS Negl. Trop. Dis.">
        <title>Revisiting the worldwide diversity of Leptospira species in the environment.</title>
        <authorList>
            <person name="Vincent A.T."/>
            <person name="Schiettekatte O."/>
            <person name="Bourhy P."/>
            <person name="Veyrier F.J."/>
            <person name="Picardeau M."/>
        </authorList>
    </citation>
    <scope>NUCLEOTIDE SEQUENCE [LARGE SCALE GENOMIC DNA]</scope>
    <source>
        <strain evidence="3">SSS9</strain>
    </source>
</reference>
<keyword evidence="2" id="KW-0378">Hydrolase</keyword>